<reference evidence="2" key="1">
    <citation type="submission" date="2023-04" db="EMBL/GenBank/DDBJ databases">
        <authorList>
            <consortium name="ELIXIR-Norway"/>
        </authorList>
    </citation>
    <scope>NUCLEOTIDE SEQUENCE [LARGE SCALE GENOMIC DNA]</scope>
</reference>
<accession>A0ABN8YH58</accession>
<feature type="region of interest" description="Disordered" evidence="1">
    <location>
        <begin position="1"/>
        <end position="28"/>
    </location>
</feature>
<dbReference type="EMBL" id="OX459955">
    <property type="protein sequence ID" value="CAI9159936.1"/>
    <property type="molecule type" value="Genomic_DNA"/>
</dbReference>
<feature type="region of interest" description="Disordered" evidence="1">
    <location>
        <begin position="68"/>
        <end position="235"/>
    </location>
</feature>
<evidence type="ECO:0000313" key="2">
    <source>
        <dbReference type="EMBL" id="CAI9159936.1"/>
    </source>
</evidence>
<proteinExistence type="predicted"/>
<gene>
    <name evidence="2" type="ORF">MRATA1EN1_LOCUS8898</name>
</gene>
<protein>
    <submittedName>
        <fullName evidence="2">Uncharacterized protein</fullName>
    </submittedName>
</protein>
<name>A0ABN8YH58_RANTA</name>
<organism evidence="2 3">
    <name type="scientific">Rangifer tarandus platyrhynchus</name>
    <name type="common">Svalbard reindeer</name>
    <dbReference type="NCBI Taxonomy" id="3082113"/>
    <lineage>
        <taxon>Eukaryota</taxon>
        <taxon>Metazoa</taxon>
        <taxon>Chordata</taxon>
        <taxon>Craniata</taxon>
        <taxon>Vertebrata</taxon>
        <taxon>Euteleostomi</taxon>
        <taxon>Mammalia</taxon>
        <taxon>Eutheria</taxon>
        <taxon>Laurasiatheria</taxon>
        <taxon>Artiodactyla</taxon>
        <taxon>Ruminantia</taxon>
        <taxon>Pecora</taxon>
        <taxon>Cervidae</taxon>
        <taxon>Odocoileinae</taxon>
        <taxon>Rangifer</taxon>
    </lineage>
</organism>
<sequence length="235" mass="24788">MAAQRPADAWHHRQCDLSGAGPAPEPTQRVALSACGEVTAWGPGTQIQGPTGTTDRESQVCCLQRAGAREAEGRPGPQGPCGLTLPVQSKRAPPANKTGAEPGWGTKDRVPSASRGSARWRSLSGRPAQPHRVLGEPHQVKADHQPSWCPTASESLPCTRHRLPATTPPGRASGSWWQSTFPKETRARQGPNLTLRGKRQGCARMDGGAGGSPGSWSQKPGHADHAQPESAQTPP</sequence>
<dbReference type="Proteomes" id="UP001176941">
    <property type="component" value="Chromosome 19"/>
</dbReference>
<evidence type="ECO:0000313" key="3">
    <source>
        <dbReference type="Proteomes" id="UP001176941"/>
    </source>
</evidence>
<feature type="compositionally biased region" description="Basic and acidic residues" evidence="1">
    <location>
        <begin position="133"/>
        <end position="144"/>
    </location>
</feature>
<keyword evidence="3" id="KW-1185">Reference proteome</keyword>
<evidence type="ECO:0000256" key="1">
    <source>
        <dbReference type="SAM" id="MobiDB-lite"/>
    </source>
</evidence>